<proteinExistence type="predicted"/>
<dbReference type="CTD" id="9810610"/>
<dbReference type="AlphaFoldDB" id="A0A6A5G8W7"/>
<dbReference type="PANTHER" id="PTHR37433:SF17">
    <property type="entry name" value="UPAR_LY6 DOMAIN-CONTAINING PROTEIN"/>
    <property type="match status" value="1"/>
</dbReference>
<protein>
    <recommendedName>
        <fullName evidence="2">DUF7622 domain-containing protein</fullName>
    </recommendedName>
</protein>
<keyword evidence="1" id="KW-0732">Signal</keyword>
<feature type="chain" id="PRO_5025431695" description="DUF7622 domain-containing protein" evidence="1">
    <location>
        <begin position="20"/>
        <end position="516"/>
    </location>
</feature>
<dbReference type="Gene3D" id="2.10.60.10">
    <property type="entry name" value="CD59"/>
    <property type="match status" value="1"/>
</dbReference>
<evidence type="ECO:0000313" key="4">
    <source>
        <dbReference type="Proteomes" id="UP000483820"/>
    </source>
</evidence>
<dbReference type="Pfam" id="PF24602">
    <property type="entry name" value="DUF7622"/>
    <property type="match status" value="2"/>
</dbReference>
<reference evidence="3 4" key="1">
    <citation type="submission" date="2019-12" db="EMBL/GenBank/DDBJ databases">
        <title>Chromosome-level assembly of the Caenorhabditis remanei genome.</title>
        <authorList>
            <person name="Teterina A.A."/>
            <person name="Willis J.H."/>
            <person name="Phillips P.C."/>
        </authorList>
    </citation>
    <scope>NUCLEOTIDE SEQUENCE [LARGE SCALE GENOMIC DNA]</scope>
    <source>
        <strain evidence="3 4">PX506</strain>
        <tissue evidence="3">Whole organism</tissue>
    </source>
</reference>
<evidence type="ECO:0000259" key="2">
    <source>
        <dbReference type="Pfam" id="PF24602"/>
    </source>
</evidence>
<dbReference type="InterPro" id="IPR045860">
    <property type="entry name" value="Snake_toxin-like_sf"/>
</dbReference>
<comment type="caution">
    <text evidence="3">The sequence shown here is derived from an EMBL/GenBank/DDBJ whole genome shotgun (WGS) entry which is preliminary data.</text>
</comment>
<dbReference type="EMBL" id="WUAV01000005">
    <property type="protein sequence ID" value="KAF1751133.1"/>
    <property type="molecule type" value="Genomic_DNA"/>
</dbReference>
<dbReference type="RefSeq" id="XP_053581116.1">
    <property type="nucleotide sequence ID" value="XM_053732203.1"/>
</dbReference>
<feature type="domain" description="DUF7622" evidence="2">
    <location>
        <begin position="229"/>
        <end position="282"/>
    </location>
</feature>
<sequence>MYFLLKFFIQTLYFSEVASVKCFLNNLYGQNLTCEGDFCVIVRPGMFAMGMIQTCISGAQKPSYPCSLHYDDELECYCDTNFCNTPKLYRSNITVLPIIECKEVTGRDYTAAACNNCVRIKSYQIFDGEPTENEYIQCGRNGESSIFIFDPILSPKEMIAKSFFSDACYNVSMHPDHFYLYCRCKQANCNSPESDLPYPISPPTVTCHVSGFDEDVNRKNYKNRTSTYYQELTTNDSYFDKGKECRGHYCFIGIDQAYIGEAPETSSVHYKGCVSANEQGDYKIKVKNRIGPSNSDDEELVQCSINGESSEFVGDTTSLREEMIARNFFVDACYNISMHKEHFYVYCRCAKTDCNSPEVPIPYPLSKPTVTCYTSGFDASIYPKKYEKPDTYFQDNYIKLMANDSYVDVESTCKGDYCFIATVTADTEENEMDVFYKGCISANEHGNYSIPLGYMYLNEIPYYICNTDYCNLNRDTALAKNATVKVVRSIQKEEEKYSDKRSIRLLLCITLFFFMF</sequence>
<evidence type="ECO:0000313" key="3">
    <source>
        <dbReference type="EMBL" id="KAF1751133.1"/>
    </source>
</evidence>
<gene>
    <name evidence="3" type="ORF">GCK72_017687</name>
</gene>
<dbReference type="Proteomes" id="UP000483820">
    <property type="component" value="Chromosome V"/>
</dbReference>
<evidence type="ECO:0000256" key="1">
    <source>
        <dbReference type="SAM" id="SignalP"/>
    </source>
</evidence>
<dbReference type="PANTHER" id="PTHR37433">
    <property type="entry name" value="PROTEIN CBG25136-RELATED"/>
    <property type="match status" value="1"/>
</dbReference>
<dbReference type="SUPFAM" id="SSF57302">
    <property type="entry name" value="Snake toxin-like"/>
    <property type="match status" value="1"/>
</dbReference>
<dbReference type="InterPro" id="IPR056039">
    <property type="entry name" value="DUF7622"/>
</dbReference>
<name>A0A6A5G8W7_CAERE</name>
<dbReference type="GeneID" id="9810610"/>
<accession>A0A6A5G8W7</accession>
<organism evidence="3 4">
    <name type="scientific">Caenorhabditis remanei</name>
    <name type="common">Caenorhabditis vulgaris</name>
    <dbReference type="NCBI Taxonomy" id="31234"/>
    <lineage>
        <taxon>Eukaryota</taxon>
        <taxon>Metazoa</taxon>
        <taxon>Ecdysozoa</taxon>
        <taxon>Nematoda</taxon>
        <taxon>Chromadorea</taxon>
        <taxon>Rhabditida</taxon>
        <taxon>Rhabditina</taxon>
        <taxon>Rhabditomorpha</taxon>
        <taxon>Rhabditoidea</taxon>
        <taxon>Rhabditidae</taxon>
        <taxon>Peloderinae</taxon>
        <taxon>Caenorhabditis</taxon>
    </lineage>
</organism>
<dbReference type="KEGG" id="crq:GCK72_017687"/>
<feature type="signal peptide" evidence="1">
    <location>
        <begin position="1"/>
        <end position="19"/>
    </location>
</feature>
<feature type="domain" description="DUF7622" evidence="2">
    <location>
        <begin position="395"/>
        <end position="473"/>
    </location>
</feature>